<keyword evidence="1" id="KW-0472">Membrane</keyword>
<feature type="transmembrane region" description="Helical" evidence="1">
    <location>
        <begin position="12"/>
        <end position="32"/>
    </location>
</feature>
<keyword evidence="3" id="KW-1185">Reference proteome</keyword>
<protein>
    <submittedName>
        <fullName evidence="2">Uncharacterized protein</fullName>
    </submittedName>
</protein>
<evidence type="ECO:0000313" key="3">
    <source>
        <dbReference type="Proteomes" id="UP000723714"/>
    </source>
</evidence>
<keyword evidence="1" id="KW-0812">Transmembrane</keyword>
<reference evidence="2 3" key="1">
    <citation type="submission" date="2021-06" db="EMBL/GenBank/DDBJ databases">
        <title>Faecalicatena sp. nov. isolated from porcine feces.</title>
        <authorList>
            <person name="Oh B.S."/>
            <person name="Lee J.H."/>
        </authorList>
    </citation>
    <scope>NUCLEOTIDE SEQUENCE [LARGE SCALE GENOMIC DNA]</scope>
    <source>
        <strain evidence="2 3">AGMB00832</strain>
    </source>
</reference>
<gene>
    <name evidence="2" type="ORF">HGO97_019540</name>
</gene>
<sequence length="75" mass="8205">MNKHHKKMVAPVIITVLLVLYFIGFFALVIMLRPPVAACVIGAVIPLALAGVSLAVCIQRIKEIRSGEEDDLSKY</sequence>
<keyword evidence="1" id="KW-1133">Transmembrane helix</keyword>
<proteinExistence type="predicted"/>
<accession>A0ABS6D8R6</accession>
<dbReference type="RefSeq" id="WP_168866254.1">
    <property type="nucleotide sequence ID" value="NZ_JABACJ020000026.1"/>
</dbReference>
<comment type="caution">
    <text evidence="2">The sequence shown here is derived from an EMBL/GenBank/DDBJ whole genome shotgun (WGS) entry which is preliminary data.</text>
</comment>
<evidence type="ECO:0000256" key="1">
    <source>
        <dbReference type="SAM" id="Phobius"/>
    </source>
</evidence>
<organism evidence="2 3">
    <name type="scientific">Faecalicatena faecalis</name>
    <dbReference type="NCBI Taxonomy" id="2726362"/>
    <lineage>
        <taxon>Bacteria</taxon>
        <taxon>Bacillati</taxon>
        <taxon>Bacillota</taxon>
        <taxon>Clostridia</taxon>
        <taxon>Lachnospirales</taxon>
        <taxon>Lachnospiraceae</taxon>
        <taxon>Faecalicatena</taxon>
    </lineage>
</organism>
<evidence type="ECO:0000313" key="2">
    <source>
        <dbReference type="EMBL" id="MBU3878000.1"/>
    </source>
</evidence>
<name>A0ABS6D8R6_9FIRM</name>
<dbReference type="Proteomes" id="UP000723714">
    <property type="component" value="Unassembled WGS sequence"/>
</dbReference>
<feature type="transmembrane region" description="Helical" evidence="1">
    <location>
        <begin position="38"/>
        <end position="58"/>
    </location>
</feature>
<dbReference type="EMBL" id="JABACJ020000026">
    <property type="protein sequence ID" value="MBU3878000.1"/>
    <property type="molecule type" value="Genomic_DNA"/>
</dbReference>